<dbReference type="PhylomeDB" id="A0A060TI69"/>
<dbReference type="InterPro" id="IPR000326">
    <property type="entry name" value="PAP2/HPO"/>
</dbReference>
<dbReference type="Gene3D" id="1.20.144.10">
    <property type="entry name" value="Phosphatidic acid phosphatase type 2/haloperoxidase"/>
    <property type="match status" value="1"/>
</dbReference>
<dbReference type="GO" id="GO:0070916">
    <property type="term" value="C:inositol phosphoceramide synthase complex"/>
    <property type="evidence" value="ECO:0007669"/>
    <property type="project" value="TreeGrafter"/>
</dbReference>
<evidence type="ECO:0000313" key="4">
    <source>
        <dbReference type="EMBL" id="CDP38522.1"/>
    </source>
</evidence>
<evidence type="ECO:0000256" key="2">
    <source>
        <dbReference type="SAM" id="Phobius"/>
    </source>
</evidence>
<feature type="transmembrane region" description="Helical" evidence="2">
    <location>
        <begin position="352"/>
        <end position="371"/>
    </location>
</feature>
<dbReference type="EMBL" id="HG937694">
    <property type="protein sequence ID" value="CDP38522.1"/>
    <property type="molecule type" value="Genomic_DNA"/>
</dbReference>
<dbReference type="PANTHER" id="PTHR31310">
    <property type="match status" value="1"/>
</dbReference>
<feature type="transmembrane region" description="Helical" evidence="2">
    <location>
        <begin position="186"/>
        <end position="206"/>
    </location>
</feature>
<accession>A0A060TI69</accession>
<feature type="transmembrane region" description="Helical" evidence="2">
    <location>
        <begin position="212"/>
        <end position="235"/>
    </location>
</feature>
<reference evidence="4" key="2">
    <citation type="submission" date="2014-06" db="EMBL/GenBank/DDBJ databases">
        <title>The complete genome of Blastobotrys (Arxula) adeninivorans LS3 - a yeast of biotechnological interest.</title>
        <authorList>
            <person name="Kunze G."/>
            <person name="Gaillardin C."/>
            <person name="Czernicka M."/>
            <person name="Durrens P."/>
            <person name="Martin T."/>
            <person name="Boer E."/>
            <person name="Gabaldon T."/>
            <person name="Cruz J."/>
            <person name="Talla E."/>
            <person name="Marck C."/>
            <person name="Goffeau A."/>
            <person name="Barbe V."/>
            <person name="Baret P."/>
            <person name="Baronian K."/>
            <person name="Beier S."/>
            <person name="Bleykasten C."/>
            <person name="Bode R."/>
            <person name="Casaregola S."/>
            <person name="Despons L."/>
            <person name="Fairhead C."/>
            <person name="Giersberg M."/>
            <person name="Gierski P."/>
            <person name="Hahnel U."/>
            <person name="Hartmann A."/>
            <person name="Jankowska D."/>
            <person name="Jubin C."/>
            <person name="Jung P."/>
            <person name="Lafontaine I."/>
            <person name="Leh-Louis V."/>
            <person name="Lemaire M."/>
            <person name="Marcet-Houben M."/>
            <person name="Mascher M."/>
            <person name="Morel G."/>
            <person name="Richard G.-F."/>
            <person name="Riechen J."/>
            <person name="Sacerdot C."/>
            <person name="Sarkar A."/>
            <person name="Savel G."/>
            <person name="Schacherer J."/>
            <person name="Sherman D."/>
            <person name="Straub M.-L."/>
            <person name="Stein N."/>
            <person name="Thierry A."/>
            <person name="Trautwein-Schult A."/>
            <person name="Westhof E."/>
            <person name="Worch S."/>
            <person name="Dujon B."/>
            <person name="Souciet J.-L."/>
            <person name="Wincker P."/>
            <person name="Scholz U."/>
            <person name="Neuveglise N."/>
        </authorList>
    </citation>
    <scope>NUCLEOTIDE SEQUENCE</scope>
    <source>
        <strain evidence="4">LS3</strain>
    </source>
</reference>
<feature type="transmembrane region" description="Helical" evidence="2">
    <location>
        <begin position="383"/>
        <end position="402"/>
    </location>
</feature>
<feature type="compositionally biased region" description="Low complexity" evidence="1">
    <location>
        <begin position="122"/>
        <end position="143"/>
    </location>
</feature>
<dbReference type="GO" id="GO:0006676">
    <property type="term" value="P:mannosyl diphosphorylinositol ceramide metabolic process"/>
    <property type="evidence" value="ECO:0007669"/>
    <property type="project" value="TreeGrafter"/>
</dbReference>
<dbReference type="InterPro" id="IPR052185">
    <property type="entry name" value="IPC_Synthase-Related"/>
</dbReference>
<feature type="region of interest" description="Disordered" evidence="1">
    <location>
        <begin position="122"/>
        <end position="162"/>
    </location>
</feature>
<proteinExistence type="predicted"/>
<organism evidence="4">
    <name type="scientific">Blastobotrys adeninivorans</name>
    <name type="common">Yeast</name>
    <name type="synonym">Arxula adeninivorans</name>
    <dbReference type="NCBI Taxonomy" id="409370"/>
    <lineage>
        <taxon>Eukaryota</taxon>
        <taxon>Fungi</taxon>
        <taxon>Dikarya</taxon>
        <taxon>Ascomycota</taxon>
        <taxon>Saccharomycotina</taxon>
        <taxon>Dipodascomycetes</taxon>
        <taxon>Dipodascales</taxon>
        <taxon>Trichomonascaceae</taxon>
        <taxon>Blastobotrys</taxon>
    </lineage>
</organism>
<gene>
    <name evidence="4" type="ORF">GNLVRS02_ARAD1D36542g</name>
</gene>
<feature type="compositionally biased region" description="Low complexity" evidence="1">
    <location>
        <begin position="152"/>
        <end position="162"/>
    </location>
</feature>
<feature type="transmembrane region" description="Helical" evidence="2">
    <location>
        <begin position="310"/>
        <end position="331"/>
    </location>
</feature>
<protein>
    <submittedName>
        <fullName evidence="4">ARAD1D36542p</fullName>
    </submittedName>
</protein>
<keyword evidence="2" id="KW-1133">Transmembrane helix</keyword>
<sequence>MSTFVLVLARIYHTVCNNRSPLGLVANFFKNFSLVLLWLTLFKNAGLIPTEWRPPIHVTILRDSDAFIFSGFSGVVCGIIIFLASYPIACHLISSAPRNRRLLKEKDYEYGPVDVTGDSIESAVSTSSRTSSPVPETPSSRRSGSAEEDDTSPSSMVSSPVPSYSTSSSWLESVSYALTNFSPSSIAVSSIWVALNLGYLCIDTILRPLDILAWLSYVIGHLVAPIVTAVYLWLFAPPGATACFGLALGLQNLAGVLTHLSFPTAPPWYNHMHGDLPGNYSMPGYAAGLTRVDIALGTHIHSQGFHMSPIVFGAFPSLHSAFVSLIFLFVSRYATWGGRAGWTLTSAREWRSFGRWPIALGTLLASVFMFWQWWSTMYLDHHYRLDLLGGAIYAVTAFYIFLPKLQRAEARFEEGGVTTAGMRLFEGTWFADFFNPLPRSLNDPSTSTHSYFPLNYREVAN</sequence>
<name>A0A060TI69_BLAAD</name>
<reference evidence="4" key="1">
    <citation type="submission" date="2014-02" db="EMBL/GenBank/DDBJ databases">
        <authorList>
            <person name="Genoscope - CEA"/>
        </authorList>
    </citation>
    <scope>NUCLEOTIDE SEQUENCE</scope>
    <source>
        <strain evidence="4">LS3</strain>
    </source>
</reference>
<feature type="transmembrane region" description="Helical" evidence="2">
    <location>
        <begin position="68"/>
        <end position="94"/>
    </location>
</feature>
<dbReference type="GO" id="GO:0030148">
    <property type="term" value="P:sphingolipid biosynthetic process"/>
    <property type="evidence" value="ECO:0007669"/>
    <property type="project" value="TreeGrafter"/>
</dbReference>
<evidence type="ECO:0000259" key="3">
    <source>
        <dbReference type="Pfam" id="PF01569"/>
    </source>
</evidence>
<dbReference type="PANTHER" id="PTHR31310:SF8">
    <property type="entry name" value="INOSITOLPHOSPHOTRANSFERASE 1"/>
    <property type="match status" value="1"/>
</dbReference>
<feature type="transmembrane region" description="Helical" evidence="2">
    <location>
        <begin position="28"/>
        <end position="48"/>
    </location>
</feature>
<keyword evidence="2" id="KW-0472">Membrane</keyword>
<dbReference type="AlphaFoldDB" id="A0A060TI69"/>
<feature type="transmembrane region" description="Helical" evidence="2">
    <location>
        <begin position="242"/>
        <end position="262"/>
    </location>
</feature>
<dbReference type="GO" id="GO:0016020">
    <property type="term" value="C:membrane"/>
    <property type="evidence" value="ECO:0007669"/>
    <property type="project" value="GOC"/>
</dbReference>
<feature type="domain" description="Phosphatidic acid phosphatase type 2/haloperoxidase" evidence="3">
    <location>
        <begin position="242"/>
        <end position="403"/>
    </location>
</feature>
<keyword evidence="2" id="KW-0812">Transmembrane</keyword>
<dbReference type="CDD" id="cd03386">
    <property type="entry name" value="PAP2_Aur1_like"/>
    <property type="match status" value="1"/>
</dbReference>
<evidence type="ECO:0000256" key="1">
    <source>
        <dbReference type="SAM" id="MobiDB-lite"/>
    </source>
</evidence>
<dbReference type="Pfam" id="PF01569">
    <property type="entry name" value="PAP2"/>
    <property type="match status" value="1"/>
</dbReference>